<reference evidence="2 3" key="1">
    <citation type="journal article" date="2020" name="Mol. Plant">
        <title>The Chromosome-Based Rubber Tree Genome Provides New Insights into Spurge Genome Evolution and Rubber Biosynthesis.</title>
        <authorList>
            <person name="Liu J."/>
            <person name="Shi C."/>
            <person name="Shi C.C."/>
            <person name="Li W."/>
            <person name="Zhang Q.J."/>
            <person name="Zhang Y."/>
            <person name="Li K."/>
            <person name="Lu H.F."/>
            <person name="Shi C."/>
            <person name="Zhu S.T."/>
            <person name="Xiao Z.Y."/>
            <person name="Nan H."/>
            <person name="Yue Y."/>
            <person name="Zhu X.G."/>
            <person name="Wu Y."/>
            <person name="Hong X.N."/>
            <person name="Fan G.Y."/>
            <person name="Tong Y."/>
            <person name="Zhang D."/>
            <person name="Mao C.L."/>
            <person name="Liu Y.L."/>
            <person name="Hao S.J."/>
            <person name="Liu W.Q."/>
            <person name="Lv M.Q."/>
            <person name="Zhang H.B."/>
            <person name="Liu Y."/>
            <person name="Hu-Tang G.R."/>
            <person name="Wang J.P."/>
            <person name="Wang J.H."/>
            <person name="Sun Y.H."/>
            <person name="Ni S.B."/>
            <person name="Chen W.B."/>
            <person name="Zhang X.C."/>
            <person name="Jiao Y.N."/>
            <person name="Eichler E.E."/>
            <person name="Li G.H."/>
            <person name="Liu X."/>
            <person name="Gao L.Z."/>
        </authorList>
    </citation>
    <scope>NUCLEOTIDE SEQUENCE [LARGE SCALE GENOMIC DNA]</scope>
    <source>
        <strain evidence="3">cv. GT1</strain>
        <tissue evidence="2">Leaf</tissue>
    </source>
</reference>
<feature type="region of interest" description="Disordered" evidence="1">
    <location>
        <begin position="111"/>
        <end position="164"/>
    </location>
</feature>
<organism evidence="2 3">
    <name type="scientific">Hevea brasiliensis</name>
    <name type="common">Para rubber tree</name>
    <name type="synonym">Siphonia brasiliensis</name>
    <dbReference type="NCBI Taxonomy" id="3981"/>
    <lineage>
        <taxon>Eukaryota</taxon>
        <taxon>Viridiplantae</taxon>
        <taxon>Streptophyta</taxon>
        <taxon>Embryophyta</taxon>
        <taxon>Tracheophyta</taxon>
        <taxon>Spermatophyta</taxon>
        <taxon>Magnoliopsida</taxon>
        <taxon>eudicotyledons</taxon>
        <taxon>Gunneridae</taxon>
        <taxon>Pentapetalae</taxon>
        <taxon>rosids</taxon>
        <taxon>fabids</taxon>
        <taxon>Malpighiales</taxon>
        <taxon>Euphorbiaceae</taxon>
        <taxon>Crotonoideae</taxon>
        <taxon>Micrandreae</taxon>
        <taxon>Hevea</taxon>
    </lineage>
</organism>
<protein>
    <submittedName>
        <fullName evidence="2">Uncharacterized protein</fullName>
    </submittedName>
</protein>
<feature type="compositionally biased region" description="Polar residues" evidence="1">
    <location>
        <begin position="52"/>
        <end position="76"/>
    </location>
</feature>
<name>A0A6A6MF91_HEVBR</name>
<evidence type="ECO:0000313" key="2">
    <source>
        <dbReference type="EMBL" id="KAF2311934.1"/>
    </source>
</evidence>
<feature type="compositionally biased region" description="Low complexity" evidence="1">
    <location>
        <begin position="145"/>
        <end position="156"/>
    </location>
</feature>
<proteinExistence type="predicted"/>
<dbReference type="Proteomes" id="UP000467840">
    <property type="component" value="Chromosome 14"/>
</dbReference>
<feature type="region of interest" description="Disordered" evidence="1">
    <location>
        <begin position="1"/>
        <end position="89"/>
    </location>
</feature>
<sequence length="164" mass="17616">MDCRKNGSSSSSSSSSSSFTADLFGTKEPPPSTSTGIFASIFPPPSTVLGRKSSSSEVIGSWQKQPLENQGWNTKQGAPAVTSEAASYNMPDENKNSIFMEERAEPCHLSSSLYYGGQDNYSQPPSSHSGSYPMFKKDGGEDDPNGNNSNGASRGNWWQGSLYY</sequence>
<evidence type="ECO:0000313" key="3">
    <source>
        <dbReference type="Proteomes" id="UP000467840"/>
    </source>
</evidence>
<accession>A0A6A6MF91</accession>
<dbReference type="EMBL" id="JAAGAX010000006">
    <property type="protein sequence ID" value="KAF2311934.1"/>
    <property type="molecule type" value="Genomic_DNA"/>
</dbReference>
<evidence type="ECO:0000256" key="1">
    <source>
        <dbReference type="SAM" id="MobiDB-lite"/>
    </source>
</evidence>
<feature type="compositionally biased region" description="Polar residues" evidence="1">
    <location>
        <begin position="111"/>
        <end position="130"/>
    </location>
</feature>
<comment type="caution">
    <text evidence="2">The sequence shown here is derived from an EMBL/GenBank/DDBJ whole genome shotgun (WGS) entry which is preliminary data.</text>
</comment>
<dbReference type="PANTHER" id="PTHR33738">
    <property type="entry name" value="EMB|CAB82975.1"/>
    <property type="match status" value="1"/>
</dbReference>
<keyword evidence="3" id="KW-1185">Reference proteome</keyword>
<dbReference type="AlphaFoldDB" id="A0A6A6MF91"/>
<feature type="compositionally biased region" description="Low complexity" evidence="1">
    <location>
        <begin position="8"/>
        <end position="18"/>
    </location>
</feature>
<dbReference type="PANTHER" id="PTHR33738:SF8">
    <property type="entry name" value="OS05G0454500 PROTEIN"/>
    <property type="match status" value="1"/>
</dbReference>
<gene>
    <name evidence="2" type="ORF">GH714_027465</name>
</gene>